<dbReference type="KEGG" id="mgod:E7746_07430"/>
<feature type="chain" id="PRO_5020182048" description="Hemin receptor" evidence="8">
    <location>
        <begin position="22"/>
        <end position="548"/>
    </location>
</feature>
<evidence type="ECO:0000256" key="3">
    <source>
        <dbReference type="ARBA" id="ARBA00022452"/>
    </source>
</evidence>
<evidence type="ECO:0000256" key="5">
    <source>
        <dbReference type="ARBA" id="ARBA00022729"/>
    </source>
</evidence>
<reference evidence="9 10" key="1">
    <citation type="submission" date="2019-02" db="EMBL/GenBank/DDBJ databases">
        <title>Isolation and identification of novel species under the genus Muribaculum.</title>
        <authorList>
            <person name="Miyake S."/>
            <person name="Ding Y."/>
            <person name="Low A."/>
            <person name="Soh M."/>
            <person name="Seedorf H."/>
        </authorList>
    </citation>
    <scope>NUCLEOTIDE SEQUENCE [LARGE SCALE GENOMIC DNA]</scope>
    <source>
        <strain evidence="9 10">TLL-A4</strain>
    </source>
</reference>
<gene>
    <name evidence="9" type="ORF">E7746_07430</name>
</gene>
<name>A0A4P7VNS8_9BACT</name>
<keyword evidence="7" id="KW-0998">Cell outer membrane</keyword>
<protein>
    <recommendedName>
        <fullName evidence="11">Hemin receptor</fullName>
    </recommendedName>
</protein>
<comment type="subcellular location">
    <subcellularLocation>
        <location evidence="1">Cell outer membrane</location>
        <topology evidence="1">Multi-pass membrane protein</topology>
    </subcellularLocation>
</comment>
<dbReference type="EMBL" id="CP039393">
    <property type="protein sequence ID" value="QCD35731.1"/>
    <property type="molecule type" value="Genomic_DNA"/>
</dbReference>
<evidence type="ECO:0000256" key="6">
    <source>
        <dbReference type="ARBA" id="ARBA00023136"/>
    </source>
</evidence>
<evidence type="ECO:0000256" key="8">
    <source>
        <dbReference type="SAM" id="SignalP"/>
    </source>
</evidence>
<keyword evidence="6" id="KW-0472">Membrane</keyword>
<dbReference type="GO" id="GO:0009279">
    <property type="term" value="C:cell outer membrane"/>
    <property type="evidence" value="ECO:0007669"/>
    <property type="project" value="UniProtKB-SubCell"/>
</dbReference>
<evidence type="ECO:0000256" key="1">
    <source>
        <dbReference type="ARBA" id="ARBA00004571"/>
    </source>
</evidence>
<proteinExistence type="inferred from homology"/>
<keyword evidence="10" id="KW-1185">Reference proteome</keyword>
<evidence type="ECO:0000256" key="2">
    <source>
        <dbReference type="ARBA" id="ARBA00008163"/>
    </source>
</evidence>
<organism evidence="9 10">
    <name type="scientific">Muribaculum gordoncarteri</name>
    <dbReference type="NCBI Taxonomy" id="2530390"/>
    <lineage>
        <taxon>Bacteria</taxon>
        <taxon>Pseudomonadati</taxon>
        <taxon>Bacteroidota</taxon>
        <taxon>Bacteroidia</taxon>
        <taxon>Bacteroidales</taxon>
        <taxon>Muribaculaceae</taxon>
        <taxon>Muribaculum</taxon>
    </lineage>
</organism>
<keyword evidence="3" id="KW-1134">Transmembrane beta strand</keyword>
<dbReference type="OrthoDB" id="9765571at2"/>
<keyword evidence="5 8" id="KW-0732">Signal</keyword>
<keyword evidence="4" id="KW-0812">Transmembrane</keyword>
<dbReference type="InterPro" id="IPR005017">
    <property type="entry name" value="OMPP1/FadL/TodX"/>
</dbReference>
<sequence length="548" mass="60582">MKKLYALAVAGVLPAMAMAQAAVDAYQLSHSDLRGTARFMSMGGAFTALGGDMSTLNQNPAGIGIYRSSEIGLTLNLNFQSATTEAQGVKMTDDHTKFTFNNFGYIGTTHLYSDVMPTFSWGATYSRTVSMDRVYRGGFGSLDASLSNLVAAATNSEGWNSDDLSSSKDYNPYVDSYAPWLSILSYQGFVINPDASGNNFQGLMGDGTTGSASYAVRQKGYIDEYAINFGGNIYNTLYWGLGFGITDIDFTQISYYDENLDNAYIAAQAANATNGADPYYQTRGKGYYRLDNYLNSTGTGFNVKFGLIFKPINELRIGFAVHTPTWYQMTDTYYATMDYRYTPNDSRFAENASTSKDYPMTNDGYESWNDYDMRTPWRMMVGVAGVIGGQGILSLDYEYRGTQTMKLSDVDGNEYTDVTSDVKRYYKGTNILRLGAEYRVTPQFSLRAGYSYESSPVKEEASSGREAVWTAGTIPSYTFDKTTQYITCGLGFRTGGFYADLAYVHKRRESSYHAFSPLIENGVILETSPTASLVDNNNQVVLSIGYKF</sequence>
<dbReference type="SUPFAM" id="SSF56935">
    <property type="entry name" value="Porins"/>
    <property type="match status" value="1"/>
</dbReference>
<dbReference type="AlphaFoldDB" id="A0A4P7VNS8"/>
<evidence type="ECO:0000313" key="10">
    <source>
        <dbReference type="Proteomes" id="UP000297031"/>
    </source>
</evidence>
<feature type="signal peptide" evidence="8">
    <location>
        <begin position="1"/>
        <end position="21"/>
    </location>
</feature>
<comment type="similarity">
    <text evidence="2">Belongs to the OmpP1/FadL family.</text>
</comment>
<evidence type="ECO:0000256" key="7">
    <source>
        <dbReference type="ARBA" id="ARBA00023237"/>
    </source>
</evidence>
<accession>A0A4P7VNS8</accession>
<evidence type="ECO:0008006" key="11">
    <source>
        <dbReference type="Google" id="ProtNLM"/>
    </source>
</evidence>
<evidence type="ECO:0000256" key="4">
    <source>
        <dbReference type="ARBA" id="ARBA00022692"/>
    </source>
</evidence>
<evidence type="ECO:0000313" key="9">
    <source>
        <dbReference type="EMBL" id="QCD35731.1"/>
    </source>
</evidence>
<dbReference type="Proteomes" id="UP000297031">
    <property type="component" value="Chromosome"/>
</dbReference>
<dbReference type="Gene3D" id="2.40.160.60">
    <property type="entry name" value="Outer membrane protein transport protein (OMPP1/FadL/TodX)"/>
    <property type="match status" value="1"/>
</dbReference>
<dbReference type="PANTHER" id="PTHR35093:SF8">
    <property type="entry name" value="OUTER MEMBRANE PROTEIN NMB0088-RELATED"/>
    <property type="match status" value="1"/>
</dbReference>
<dbReference type="PANTHER" id="PTHR35093">
    <property type="entry name" value="OUTER MEMBRANE PROTEIN NMB0088-RELATED"/>
    <property type="match status" value="1"/>
</dbReference>
<dbReference type="GO" id="GO:0015483">
    <property type="term" value="F:long-chain fatty acid transporting porin activity"/>
    <property type="evidence" value="ECO:0007669"/>
    <property type="project" value="TreeGrafter"/>
</dbReference>
<dbReference type="RefSeq" id="WP_136410366.1">
    <property type="nucleotide sequence ID" value="NZ_CP039393.1"/>
</dbReference>